<reference evidence="6 7" key="1">
    <citation type="journal article" date="2023" name="Insect Mol. Biol.">
        <title>Genome sequencing provides insights into the evolution of gene families encoding plant cell wall-degrading enzymes in longhorned beetles.</title>
        <authorList>
            <person name="Shin N.R."/>
            <person name="Okamura Y."/>
            <person name="Kirsch R."/>
            <person name="Pauchet Y."/>
        </authorList>
    </citation>
    <scope>NUCLEOTIDE SEQUENCE [LARGE SCALE GENOMIC DNA]</scope>
    <source>
        <strain evidence="6">EAD_L_NR</strain>
    </source>
</reference>
<feature type="domain" description="Protein kinase" evidence="5">
    <location>
        <begin position="584"/>
        <end position="849"/>
    </location>
</feature>
<dbReference type="PROSITE" id="PS00108">
    <property type="entry name" value="PROTEIN_KINASE_ST"/>
    <property type="match status" value="1"/>
</dbReference>
<accession>A0AAV8WAP6</accession>
<sequence length="867" mass="98721">MAADDLPNTLTPSESASPNEARMPWGLLVPCRSTFGEISCEITLYEECVKIGRSATCDIVIDKKKIASNDFNSVSKQHFIITKEAEDVVYVTDVSKNGTFLNDEKIGQNYMYRPVFMVGRASHCDACIDNMEVDPLVKSRFNDEQFVIHFDLENSITTITDLSQGGTYLNGRLIGLNKRHILQHEDTIGVSPKKTRVYVFKSMIQSNNTNFLPNEMRKRYEVSTFLGRGASGEVRLGFKKDTCEMYAIKKIIKGKSVGKLNHPSIIENEIKVLKSFSKSTYCPFIVNMKDIVETPEEVFLPENVLLATDDTETVVKVSDFGLSKIIEDDSMMQTICGTPYFAAPEVLDRQILLYDKQADVWSLGVLLFYMFMKKLPFYDKERDVLTKLIISGNYVMEPSSWSSISSAAKDLVRKMLNTDPNKRISVDEILRHPWLEKDVCMKYRVSLLLREQDSVISISNDESDISSECPPVKHLIQPSLKLGRSEECDIVIHRSKFIPDQLPFISKEQFLISKDPEDAFITYITDLSKNGTFVNDRLIGQNNKIVLQNNDIIAIGKRLSVYIFKSMRCAVPENYLPPLLRGKYEPSKSLGHGSGGDVRLVYEKWTCKKYAVKNIRKMPDTASRTRNANHPNAVQTEIDILQKVSHPFVISMKEILDDETNVYIILEYMKGRDLTARIASSNMSEANAKFLFYQMALALQYLHSIGITHRDLKPGNILLNDDNAYTMIKIADFGMSKFYEMCDMTTFCGTWSFMAPEVLLVKEFNGQYDKQIDVWSLGVILFYMLSKELPFDARDKAALKVLIVTGRYDMLNPCWYDVSAEAKDLVQKMLVLDPKRRITVDGILNHPWISKDNLMRFKVENLLNSSG</sequence>
<dbReference type="SMART" id="SM00220">
    <property type="entry name" value="S_TKc"/>
    <property type="match status" value="2"/>
</dbReference>
<dbReference type="Gene3D" id="3.30.200.20">
    <property type="entry name" value="Phosphorylase Kinase, domain 1"/>
    <property type="match status" value="1"/>
</dbReference>
<dbReference type="PROSITE" id="PS00107">
    <property type="entry name" value="PROTEIN_KINASE_ATP"/>
    <property type="match status" value="2"/>
</dbReference>
<gene>
    <name evidence="6" type="ORF">NQ315_001853</name>
</gene>
<dbReference type="PANTHER" id="PTHR24347">
    <property type="entry name" value="SERINE/THREONINE-PROTEIN KINASE"/>
    <property type="match status" value="1"/>
</dbReference>
<evidence type="ECO:0000256" key="1">
    <source>
        <dbReference type="ARBA" id="ARBA00022741"/>
    </source>
</evidence>
<name>A0AAV8WAP6_9CUCU</name>
<feature type="domain" description="Protein kinase" evidence="5">
    <location>
        <begin position="45"/>
        <end position="435"/>
    </location>
</feature>
<evidence type="ECO:0000313" key="6">
    <source>
        <dbReference type="EMBL" id="KAJ8923295.1"/>
    </source>
</evidence>
<dbReference type="FunFam" id="1.10.510.10:FF:000571">
    <property type="entry name" value="Maternal embryonic leucine zipper kinase"/>
    <property type="match status" value="1"/>
</dbReference>
<dbReference type="PROSITE" id="PS50011">
    <property type="entry name" value="PROTEIN_KINASE_DOM"/>
    <property type="match status" value="2"/>
</dbReference>
<dbReference type="InterPro" id="IPR000253">
    <property type="entry name" value="FHA_dom"/>
</dbReference>
<protein>
    <submittedName>
        <fullName evidence="6">Uncharacterized protein</fullName>
    </submittedName>
</protein>
<dbReference type="InterPro" id="IPR000719">
    <property type="entry name" value="Prot_kinase_dom"/>
</dbReference>
<dbReference type="InterPro" id="IPR011009">
    <property type="entry name" value="Kinase-like_dom_sf"/>
</dbReference>
<dbReference type="PROSITE" id="PS50006">
    <property type="entry name" value="FHA_DOMAIN"/>
    <property type="match status" value="3"/>
</dbReference>
<dbReference type="InterPro" id="IPR008984">
    <property type="entry name" value="SMAD_FHA_dom_sf"/>
</dbReference>
<dbReference type="SUPFAM" id="SSF49879">
    <property type="entry name" value="SMAD/FHA domain"/>
    <property type="match status" value="3"/>
</dbReference>
<dbReference type="SMART" id="SM00240">
    <property type="entry name" value="FHA"/>
    <property type="match status" value="3"/>
</dbReference>
<dbReference type="Gene3D" id="2.60.200.20">
    <property type="match status" value="3"/>
</dbReference>
<dbReference type="Gene3D" id="1.10.510.10">
    <property type="entry name" value="Transferase(Phosphotransferase) domain 1"/>
    <property type="match status" value="2"/>
</dbReference>
<dbReference type="AlphaFoldDB" id="A0AAV8WAP6"/>
<dbReference type="Pfam" id="PF00498">
    <property type="entry name" value="FHA"/>
    <property type="match status" value="3"/>
</dbReference>
<comment type="caution">
    <text evidence="6">The sequence shown here is derived from an EMBL/GenBank/DDBJ whole genome shotgun (WGS) entry which is preliminary data.</text>
</comment>
<evidence type="ECO:0000259" key="5">
    <source>
        <dbReference type="PROSITE" id="PS50011"/>
    </source>
</evidence>
<feature type="domain" description="FHA" evidence="4">
    <location>
        <begin position="49"/>
        <end position="106"/>
    </location>
</feature>
<dbReference type="Proteomes" id="UP001159042">
    <property type="component" value="Unassembled WGS sequence"/>
</dbReference>
<evidence type="ECO:0000313" key="7">
    <source>
        <dbReference type="Proteomes" id="UP001159042"/>
    </source>
</evidence>
<dbReference type="Pfam" id="PF00069">
    <property type="entry name" value="Pkinase"/>
    <property type="match status" value="3"/>
</dbReference>
<dbReference type="SUPFAM" id="SSF56112">
    <property type="entry name" value="Protein kinase-like (PK-like)"/>
    <property type="match status" value="2"/>
</dbReference>
<dbReference type="GO" id="GO:0004672">
    <property type="term" value="F:protein kinase activity"/>
    <property type="evidence" value="ECO:0007669"/>
    <property type="project" value="InterPro"/>
</dbReference>
<keyword evidence="2 3" id="KW-0067">ATP-binding</keyword>
<keyword evidence="1 3" id="KW-0547">Nucleotide-binding</keyword>
<dbReference type="GO" id="GO:0005524">
    <property type="term" value="F:ATP binding"/>
    <property type="evidence" value="ECO:0007669"/>
    <property type="project" value="UniProtKB-UniRule"/>
</dbReference>
<feature type="binding site" evidence="3">
    <location>
        <position position="259"/>
    </location>
    <ligand>
        <name>ATP</name>
        <dbReference type="ChEBI" id="CHEBI:30616"/>
    </ligand>
</feature>
<feature type="domain" description="FHA" evidence="4">
    <location>
        <begin position="480"/>
        <end position="539"/>
    </location>
</feature>
<evidence type="ECO:0000256" key="3">
    <source>
        <dbReference type="PROSITE-ProRule" id="PRU10141"/>
    </source>
</evidence>
<dbReference type="EMBL" id="JANEYG010000005">
    <property type="protein sequence ID" value="KAJ8923295.1"/>
    <property type="molecule type" value="Genomic_DNA"/>
</dbReference>
<dbReference type="InterPro" id="IPR017441">
    <property type="entry name" value="Protein_kinase_ATP_BS"/>
</dbReference>
<feature type="binding site" evidence="3">
    <location>
        <position position="613"/>
    </location>
    <ligand>
        <name>ATP</name>
        <dbReference type="ChEBI" id="CHEBI:30616"/>
    </ligand>
</feature>
<evidence type="ECO:0000259" key="4">
    <source>
        <dbReference type="PROSITE" id="PS50006"/>
    </source>
</evidence>
<dbReference type="InterPro" id="IPR008271">
    <property type="entry name" value="Ser/Thr_kinase_AS"/>
</dbReference>
<proteinExistence type="predicted"/>
<keyword evidence="7" id="KW-1185">Reference proteome</keyword>
<organism evidence="6 7">
    <name type="scientific">Exocentrus adspersus</name>
    <dbReference type="NCBI Taxonomy" id="1586481"/>
    <lineage>
        <taxon>Eukaryota</taxon>
        <taxon>Metazoa</taxon>
        <taxon>Ecdysozoa</taxon>
        <taxon>Arthropoda</taxon>
        <taxon>Hexapoda</taxon>
        <taxon>Insecta</taxon>
        <taxon>Pterygota</taxon>
        <taxon>Neoptera</taxon>
        <taxon>Endopterygota</taxon>
        <taxon>Coleoptera</taxon>
        <taxon>Polyphaga</taxon>
        <taxon>Cucujiformia</taxon>
        <taxon>Chrysomeloidea</taxon>
        <taxon>Cerambycidae</taxon>
        <taxon>Lamiinae</taxon>
        <taxon>Acanthocinini</taxon>
        <taxon>Exocentrus</taxon>
    </lineage>
</organism>
<feature type="domain" description="FHA" evidence="4">
    <location>
        <begin position="116"/>
        <end position="174"/>
    </location>
</feature>
<evidence type="ECO:0000256" key="2">
    <source>
        <dbReference type="ARBA" id="ARBA00022840"/>
    </source>
</evidence>